<protein>
    <submittedName>
        <fullName evidence="2">Uncharacterized protein</fullName>
    </submittedName>
</protein>
<sequence>MQTSQRVAVSVSAIALILLIPTGAIFEHKSVLLAIVVAVGYAGNMFSKRIRVRFKSTAFNA</sequence>
<reference evidence="2 3" key="1">
    <citation type="submission" date="2018-03" db="EMBL/GenBank/DDBJ databases">
        <title>The Complete Genome of Celeribacter baekdonensis strain LH4, a Thiosulfate-Oxidizing Alphaproteobacterium Isolated from Gulf of Mexico Continental Slope Sediments.</title>
        <authorList>
            <person name="Flood B.E."/>
            <person name="Bailey J.V."/>
            <person name="Leprich D."/>
        </authorList>
    </citation>
    <scope>NUCLEOTIDE SEQUENCE [LARGE SCALE GENOMIC DNA]</scope>
    <source>
        <strain evidence="2 3">LH4</strain>
    </source>
</reference>
<dbReference type="KEGG" id="cbak:DA792_09505"/>
<keyword evidence="1" id="KW-0472">Membrane</keyword>
<accession>A0A2R4M244</accession>
<dbReference type="Proteomes" id="UP000241447">
    <property type="component" value="Chromosome"/>
</dbReference>
<feature type="transmembrane region" description="Helical" evidence="1">
    <location>
        <begin position="31"/>
        <end position="47"/>
    </location>
</feature>
<organism evidence="2 3">
    <name type="scientific">Celeribacter baekdonensis</name>
    <dbReference type="NCBI Taxonomy" id="875171"/>
    <lineage>
        <taxon>Bacteria</taxon>
        <taxon>Pseudomonadati</taxon>
        <taxon>Pseudomonadota</taxon>
        <taxon>Alphaproteobacteria</taxon>
        <taxon>Rhodobacterales</taxon>
        <taxon>Roseobacteraceae</taxon>
        <taxon>Celeribacter</taxon>
    </lineage>
</organism>
<dbReference type="EMBL" id="CP028475">
    <property type="protein sequence ID" value="AVW91284.1"/>
    <property type="molecule type" value="Genomic_DNA"/>
</dbReference>
<gene>
    <name evidence="2" type="ORF">DA792_09505</name>
</gene>
<dbReference type="AlphaFoldDB" id="A0A2R4M244"/>
<proteinExistence type="predicted"/>
<keyword evidence="1" id="KW-0812">Transmembrane</keyword>
<keyword evidence="1" id="KW-1133">Transmembrane helix</keyword>
<evidence type="ECO:0000313" key="3">
    <source>
        <dbReference type="Proteomes" id="UP000241447"/>
    </source>
</evidence>
<evidence type="ECO:0000256" key="1">
    <source>
        <dbReference type="SAM" id="Phobius"/>
    </source>
</evidence>
<feature type="transmembrane region" description="Helical" evidence="1">
    <location>
        <begin position="7"/>
        <end position="25"/>
    </location>
</feature>
<name>A0A2R4M244_9RHOB</name>
<evidence type="ECO:0000313" key="2">
    <source>
        <dbReference type="EMBL" id="AVW91284.1"/>
    </source>
</evidence>